<accession>A0A7I9WVY1</accession>
<evidence type="ECO:0000313" key="2">
    <source>
        <dbReference type="EMBL" id="GFG61436.1"/>
    </source>
</evidence>
<dbReference type="Gene3D" id="2.60.40.60">
    <property type="entry name" value="Cadherins"/>
    <property type="match status" value="1"/>
</dbReference>
<gene>
    <name evidence="2" type="ORF">MMUR_55720</name>
</gene>
<dbReference type="Pfam" id="PF17963">
    <property type="entry name" value="Big_9"/>
    <property type="match status" value="2"/>
</dbReference>
<reference evidence="2 3" key="1">
    <citation type="journal article" date="2019" name="Emerg. Microbes Infect.">
        <title>Comprehensive subspecies identification of 175 nontuberculous mycobacteria species based on 7547 genomic profiles.</title>
        <authorList>
            <person name="Matsumoto Y."/>
            <person name="Kinjo T."/>
            <person name="Motooka D."/>
            <person name="Nabeya D."/>
            <person name="Jung N."/>
            <person name="Uechi K."/>
            <person name="Horii T."/>
            <person name="Iida T."/>
            <person name="Fujita J."/>
            <person name="Nakamura S."/>
        </authorList>
    </citation>
    <scope>NUCLEOTIDE SEQUENCE [LARGE SCALE GENOMIC DNA]</scope>
    <source>
        <strain evidence="2 3">JCM 13392</strain>
    </source>
</reference>
<comment type="caution">
    <text evidence="2">The sequence shown here is derived from an EMBL/GenBank/DDBJ whole genome shotgun (WGS) entry which is preliminary data.</text>
</comment>
<evidence type="ECO:0008006" key="4">
    <source>
        <dbReference type="Google" id="ProtNLM"/>
    </source>
</evidence>
<evidence type="ECO:0000256" key="1">
    <source>
        <dbReference type="SAM" id="MobiDB-lite"/>
    </source>
</evidence>
<feature type="compositionally biased region" description="Pro residues" evidence="1">
    <location>
        <begin position="523"/>
        <end position="553"/>
    </location>
</feature>
<feature type="region of interest" description="Disordered" evidence="1">
    <location>
        <begin position="54"/>
        <end position="175"/>
    </location>
</feature>
<name>A0A7I9WVY1_9MYCO</name>
<feature type="compositionally biased region" description="Low complexity" evidence="1">
    <location>
        <begin position="61"/>
        <end position="72"/>
    </location>
</feature>
<dbReference type="NCBIfam" id="TIGR01965">
    <property type="entry name" value="VCBS_repeat"/>
    <property type="match status" value="1"/>
</dbReference>
<protein>
    <recommendedName>
        <fullName evidence="4">Cadherin domain-containing protein</fullName>
    </recommendedName>
</protein>
<feature type="region of interest" description="Disordered" evidence="1">
    <location>
        <begin position="500"/>
        <end position="601"/>
    </location>
</feature>
<feature type="compositionally biased region" description="Basic residues" evidence="1">
    <location>
        <begin position="16"/>
        <end position="26"/>
    </location>
</feature>
<dbReference type="InterPro" id="IPR010221">
    <property type="entry name" value="VCBS_dom"/>
</dbReference>
<organism evidence="2 3">
    <name type="scientific">Mycolicibacterium murale</name>
    <dbReference type="NCBI Taxonomy" id="182220"/>
    <lineage>
        <taxon>Bacteria</taxon>
        <taxon>Bacillati</taxon>
        <taxon>Actinomycetota</taxon>
        <taxon>Actinomycetes</taxon>
        <taxon>Mycobacteriales</taxon>
        <taxon>Mycobacteriaceae</taxon>
        <taxon>Mycolicibacterium</taxon>
    </lineage>
</organism>
<sequence length="601" mass="61668">MAGAHRAGKKIDGAAAKRRAAHRAKPRREPYRWLGAGAVTLGLGIAITNGAAVAHAEDAETSSSSSTSPTPSDANQDTADTSAPGTSSVSPESADKDAVDESESSEEESSSEDEDAFDADDDVEQPAADRGTNDDAEPATDVDSAPRGDETDLTDEADEVGEKQAQAAHALDADVEEVDTAIRDEVSSDTAVDSIAEAVDAGAEIQEAESTPAGLHASAAALVTTSDVSSAVAPVTVKSIITDVMTWVGLGPLAADLPVPALPVPSFVEALWVAVRQTFYSFNNQRPVATTTISGQDPLTGVITGKIDTVDYEGDPITYIVTTNAAHGTVVVDDDGSFTYTPDPAYALTGGTDKFVVTVEDRIGSPHTYGLLGALGIIGPTTTTLSLLVLPILPLNRPPKAGNPAFGYTVNPTTGQVVGTVDVLDEDGDELEYVLNSALDPAKGTLVVDRTTGNWTYTPTQTARETAYTTPGTDTLPFTITVTDGQASITVNVSAPITELAPTPIKQHPEPGTPPYDYDTDPPQAPSPEPSTSPTPTATPSPTPAAPSTPPKAPSSSTAPPATGPTPPPKQHAKPPTPPLAPTPCPSPSPSPTDKPASPST</sequence>
<keyword evidence="3" id="KW-1185">Reference proteome</keyword>
<feature type="compositionally biased region" description="Polar residues" evidence="1">
    <location>
        <begin position="73"/>
        <end position="91"/>
    </location>
</feature>
<feature type="compositionally biased region" description="Acidic residues" evidence="1">
    <location>
        <begin position="100"/>
        <end position="124"/>
    </location>
</feature>
<evidence type="ECO:0000313" key="3">
    <source>
        <dbReference type="Proteomes" id="UP000465241"/>
    </source>
</evidence>
<proteinExistence type="predicted"/>
<dbReference type="Proteomes" id="UP000465241">
    <property type="component" value="Unassembled WGS sequence"/>
</dbReference>
<feature type="compositionally biased region" description="Pro residues" evidence="1">
    <location>
        <begin position="562"/>
        <end position="593"/>
    </location>
</feature>
<feature type="region of interest" description="Disordered" evidence="1">
    <location>
        <begin position="1"/>
        <end position="33"/>
    </location>
</feature>
<dbReference type="Gene3D" id="2.60.40.2810">
    <property type="match status" value="1"/>
</dbReference>
<dbReference type="AlphaFoldDB" id="A0A7I9WVY1"/>
<dbReference type="EMBL" id="BLKT01000003">
    <property type="protein sequence ID" value="GFG61436.1"/>
    <property type="molecule type" value="Genomic_DNA"/>
</dbReference>